<comment type="caution">
    <text evidence="1">The sequence shown here is derived from an EMBL/GenBank/DDBJ whole genome shotgun (WGS) entry which is preliminary data.</text>
</comment>
<sequence>MSKGTPSMGKRQKKTHIRCRRCGSISYHKTKKVCVACGFGKSRKMRDYKWKEKG</sequence>
<dbReference type="EMBL" id="PQXF01000136">
    <property type="protein sequence ID" value="PXF55235.1"/>
    <property type="molecule type" value="Genomic_DNA"/>
</dbReference>
<accession>A0AC61KXR7</accession>
<dbReference type="Proteomes" id="UP000248329">
    <property type="component" value="Unassembled WGS sequence"/>
</dbReference>
<organism evidence="1 2">
    <name type="scientific">Candidatus Methanogaster sp</name>
    <dbReference type="NCBI Taxonomy" id="3386292"/>
    <lineage>
        <taxon>Archaea</taxon>
        <taxon>Methanobacteriati</taxon>
        <taxon>Methanobacteriota</taxon>
        <taxon>Stenosarchaea group</taxon>
        <taxon>Methanomicrobia</taxon>
        <taxon>Methanosarcinales</taxon>
        <taxon>ANME-2 cluster</taxon>
        <taxon>Candidatus Methanogasteraceae</taxon>
        <taxon>Candidatus Methanogaster</taxon>
    </lineage>
</organism>
<evidence type="ECO:0000313" key="2">
    <source>
        <dbReference type="Proteomes" id="UP000248329"/>
    </source>
</evidence>
<keyword evidence="1" id="KW-0689">Ribosomal protein</keyword>
<keyword evidence="1" id="KW-0687">Ribonucleoprotein</keyword>
<proteinExistence type="predicted"/>
<gene>
    <name evidence="1" type="ORF">C4B59_17555</name>
</gene>
<name>A0AC61KXR7_9EURY</name>
<evidence type="ECO:0000313" key="1">
    <source>
        <dbReference type="EMBL" id="PXF55235.1"/>
    </source>
</evidence>
<protein>
    <submittedName>
        <fullName evidence="1">50S ribosomal protein L37e</fullName>
    </submittedName>
</protein>
<reference evidence="1" key="1">
    <citation type="submission" date="2018-01" db="EMBL/GenBank/DDBJ databases">
        <authorList>
            <person name="Krukenberg V."/>
        </authorList>
    </citation>
    <scope>NUCLEOTIDE SEQUENCE</scope>
    <source>
        <strain evidence="1">E20ANME2</strain>
    </source>
</reference>